<dbReference type="OrthoDB" id="1907956at2"/>
<organism evidence="1 2">
    <name type="scientific">Clostridium cavendishii DSM 21758</name>
    <dbReference type="NCBI Taxonomy" id="1121302"/>
    <lineage>
        <taxon>Bacteria</taxon>
        <taxon>Bacillati</taxon>
        <taxon>Bacillota</taxon>
        <taxon>Clostridia</taxon>
        <taxon>Eubacteriales</taxon>
        <taxon>Clostridiaceae</taxon>
        <taxon>Clostridium</taxon>
    </lineage>
</organism>
<reference evidence="1 2" key="1">
    <citation type="submission" date="2016-11" db="EMBL/GenBank/DDBJ databases">
        <authorList>
            <person name="Jaros S."/>
            <person name="Januszkiewicz K."/>
            <person name="Wedrychowicz H."/>
        </authorList>
    </citation>
    <scope>NUCLEOTIDE SEQUENCE [LARGE SCALE GENOMIC DNA]</scope>
    <source>
        <strain evidence="1 2">DSM 21758</strain>
    </source>
</reference>
<dbReference type="Proteomes" id="UP000184310">
    <property type="component" value="Unassembled WGS sequence"/>
</dbReference>
<dbReference type="RefSeq" id="WP_072986640.1">
    <property type="nucleotide sequence ID" value="NZ_FQZB01000008.1"/>
</dbReference>
<protein>
    <recommendedName>
        <fullName evidence="3">SipL SPOCS domain-containing protein</fullName>
    </recommendedName>
</protein>
<name>A0A1M6JG32_9CLOT</name>
<proteinExistence type="predicted"/>
<sequence length="165" mass="18849">MSRTVINSIEIIGIADEFPKSPKYFSEFSIPYDILIPCEKPNISSILSVIIKSEISSLNVIDTPIRISNDGTKLSGNKLMVELKIIEQIKYVSEELTNCVYILPNNIIKTLQIVVPSTIHGEKLIDLFRKNKIIVKTYFEDAYFEIIDDRNIYSNLSIMVNVENF</sequence>
<keyword evidence="2" id="KW-1185">Reference proteome</keyword>
<evidence type="ECO:0008006" key="3">
    <source>
        <dbReference type="Google" id="ProtNLM"/>
    </source>
</evidence>
<evidence type="ECO:0000313" key="1">
    <source>
        <dbReference type="EMBL" id="SHJ45647.1"/>
    </source>
</evidence>
<dbReference type="STRING" id="1121302.SAMN02745163_02022"/>
<dbReference type="AlphaFoldDB" id="A0A1M6JG32"/>
<accession>A0A1M6JG32</accession>
<gene>
    <name evidence="1" type="ORF">SAMN02745163_02022</name>
</gene>
<evidence type="ECO:0000313" key="2">
    <source>
        <dbReference type="Proteomes" id="UP000184310"/>
    </source>
</evidence>
<dbReference type="EMBL" id="FQZB01000008">
    <property type="protein sequence ID" value="SHJ45647.1"/>
    <property type="molecule type" value="Genomic_DNA"/>
</dbReference>